<keyword evidence="3 9" id="KW-0548">Nucleotidyltransferase</keyword>
<dbReference type="eggNOG" id="COG0669">
    <property type="taxonomic scope" value="Bacteria"/>
</dbReference>
<keyword evidence="6 9" id="KW-0460">Magnesium</keyword>
<evidence type="ECO:0000256" key="6">
    <source>
        <dbReference type="ARBA" id="ARBA00022842"/>
    </source>
</evidence>
<dbReference type="EMBL" id="CP002629">
    <property type="protein sequence ID" value="AEB10725.1"/>
    <property type="molecule type" value="Genomic_DNA"/>
</dbReference>
<comment type="cofactor">
    <cofactor evidence="9">
        <name>Mg(2+)</name>
        <dbReference type="ChEBI" id="CHEBI:18420"/>
    </cofactor>
</comment>
<evidence type="ECO:0000256" key="8">
    <source>
        <dbReference type="ARBA" id="ARBA00029346"/>
    </source>
</evidence>
<protein>
    <recommendedName>
        <fullName evidence="9">Phosphopantetheine adenylyltransferase</fullName>
        <ecNumber evidence="9">2.7.7.3</ecNumber>
    </recommendedName>
    <alternativeName>
        <fullName evidence="9">Dephospho-CoA pyrophosphorylase</fullName>
    </alternativeName>
    <alternativeName>
        <fullName evidence="9">Pantetheine-phosphate adenylyltransferase</fullName>
        <shortName evidence="9">PPAT</shortName>
    </alternativeName>
</protein>
<feature type="binding site" evidence="9">
    <location>
        <begin position="89"/>
        <end position="91"/>
    </location>
    <ligand>
        <name>ATP</name>
        <dbReference type="ChEBI" id="CHEBI:30616"/>
    </ligand>
</feature>
<evidence type="ECO:0000256" key="1">
    <source>
        <dbReference type="ARBA" id="ARBA00022490"/>
    </source>
</evidence>
<dbReference type="SUPFAM" id="SSF52374">
    <property type="entry name" value="Nucleotidylyl transferase"/>
    <property type="match status" value="1"/>
</dbReference>
<keyword evidence="12" id="KW-1185">Reference proteome</keyword>
<dbReference type="OrthoDB" id="9806661at2"/>
<evidence type="ECO:0000256" key="2">
    <source>
        <dbReference type="ARBA" id="ARBA00022679"/>
    </source>
</evidence>
<feature type="domain" description="Cytidyltransferase-like" evidence="10">
    <location>
        <begin position="6"/>
        <end position="134"/>
    </location>
</feature>
<evidence type="ECO:0000256" key="3">
    <source>
        <dbReference type="ARBA" id="ARBA00022695"/>
    </source>
</evidence>
<dbReference type="InterPro" id="IPR001980">
    <property type="entry name" value="PPAT"/>
</dbReference>
<dbReference type="HAMAP" id="MF_00151">
    <property type="entry name" value="PPAT_bact"/>
    <property type="match status" value="1"/>
</dbReference>
<dbReference type="PRINTS" id="PR01020">
    <property type="entry name" value="LPSBIOSNTHSS"/>
</dbReference>
<dbReference type="Pfam" id="PF01467">
    <property type="entry name" value="CTP_transf_like"/>
    <property type="match status" value="1"/>
</dbReference>
<dbReference type="GO" id="GO:0015937">
    <property type="term" value="P:coenzyme A biosynthetic process"/>
    <property type="evidence" value="ECO:0007669"/>
    <property type="project" value="UniProtKB-UniRule"/>
</dbReference>
<gene>
    <name evidence="9" type="primary">coaD</name>
    <name evidence="11" type="ordered locus">Desac_2926</name>
</gene>
<dbReference type="NCBIfam" id="TIGR01510">
    <property type="entry name" value="coaD_prev_kdtB"/>
    <property type="match status" value="1"/>
</dbReference>
<keyword evidence="4 9" id="KW-0547">Nucleotide-binding</keyword>
<dbReference type="RefSeq" id="WP_013707834.1">
    <property type="nucleotide sequence ID" value="NC_015388.1"/>
</dbReference>
<dbReference type="CDD" id="cd02163">
    <property type="entry name" value="PPAT"/>
    <property type="match status" value="1"/>
</dbReference>
<dbReference type="EC" id="2.7.7.3" evidence="9"/>
<dbReference type="HOGENOM" id="CLU_100149_0_1_7"/>
<evidence type="ECO:0000256" key="7">
    <source>
        <dbReference type="ARBA" id="ARBA00022993"/>
    </source>
</evidence>
<evidence type="ECO:0000259" key="10">
    <source>
        <dbReference type="Pfam" id="PF01467"/>
    </source>
</evidence>
<accession>F2NE95</accession>
<dbReference type="AlphaFoldDB" id="F2NE95"/>
<keyword evidence="7 9" id="KW-0173">Coenzyme A biosynthesis</keyword>
<reference evidence="12" key="2">
    <citation type="submission" date="2011-03" db="EMBL/GenBank/DDBJ databases">
        <title>The complete genome of Desulfobacca acetoxidans DSM 11109.</title>
        <authorList>
            <consortium name="US DOE Joint Genome Institute (JGI-PGF)"/>
            <person name="Lucas S."/>
            <person name="Copeland A."/>
            <person name="Lapidus A."/>
            <person name="Bruce D."/>
            <person name="Goodwin L."/>
            <person name="Pitluck S."/>
            <person name="Peters L."/>
            <person name="Kyrpides N."/>
            <person name="Mavromatis K."/>
            <person name="Ivanova N."/>
            <person name="Ovchinnikova G."/>
            <person name="Teshima H."/>
            <person name="Detter J.C."/>
            <person name="Han C."/>
            <person name="Land M."/>
            <person name="Hauser L."/>
            <person name="Markowitz V."/>
            <person name="Cheng J.-F."/>
            <person name="Hugenholtz P."/>
            <person name="Woyke T."/>
            <person name="Wu D."/>
            <person name="Spring S."/>
            <person name="Schueler E."/>
            <person name="Brambilla E."/>
            <person name="Klenk H.-P."/>
            <person name="Eisen J.A."/>
        </authorList>
    </citation>
    <scope>NUCLEOTIDE SEQUENCE [LARGE SCALE GENOMIC DNA]</scope>
    <source>
        <strain evidence="12">ATCC 700848 / DSM 11109 / ASRB2</strain>
    </source>
</reference>
<keyword evidence="5 9" id="KW-0067">ATP-binding</keyword>
<organism evidence="11 12">
    <name type="scientific">Desulfobacca acetoxidans (strain ATCC 700848 / DSM 11109 / ASRB2)</name>
    <dbReference type="NCBI Taxonomy" id="880072"/>
    <lineage>
        <taxon>Bacteria</taxon>
        <taxon>Pseudomonadati</taxon>
        <taxon>Thermodesulfobacteriota</taxon>
        <taxon>Desulfobaccia</taxon>
        <taxon>Desulfobaccales</taxon>
        <taxon>Desulfobaccaceae</taxon>
        <taxon>Desulfobacca</taxon>
    </lineage>
</organism>
<dbReference type="Gene3D" id="3.40.50.620">
    <property type="entry name" value="HUPs"/>
    <property type="match status" value="1"/>
</dbReference>
<feature type="binding site" evidence="9">
    <location>
        <position position="99"/>
    </location>
    <ligand>
        <name>ATP</name>
        <dbReference type="ChEBI" id="CHEBI:30616"/>
    </ligand>
</feature>
<feature type="binding site" evidence="9">
    <location>
        <position position="42"/>
    </location>
    <ligand>
        <name>substrate</name>
    </ligand>
</feature>
<dbReference type="STRING" id="880072.Desac_2926"/>
<dbReference type="NCBIfam" id="TIGR00125">
    <property type="entry name" value="cyt_tran_rel"/>
    <property type="match status" value="1"/>
</dbReference>
<feature type="binding site" evidence="9">
    <location>
        <position position="74"/>
    </location>
    <ligand>
        <name>substrate</name>
    </ligand>
</feature>
<comment type="function">
    <text evidence="9">Reversibly transfers an adenylyl group from ATP to 4'-phosphopantetheine, yielding dephospho-CoA (dPCoA) and pyrophosphate.</text>
</comment>
<dbReference type="InterPro" id="IPR004821">
    <property type="entry name" value="Cyt_trans-like"/>
</dbReference>
<feature type="binding site" evidence="9">
    <location>
        <position position="10"/>
    </location>
    <ligand>
        <name>substrate</name>
    </ligand>
</feature>
<sequence>MGKIAIYPGSFDPITNGHLDLINRGLKVFDEIIVAIAVNPIKQPLFTIEERVELIREVLNEHPRVKIDHFTGLLVDYVRQQGTNVILRGLRAVSDFDYEFQLALMNRRLAPEIETVFLMTSLKWVFLSSSILKEAVSLGGVVQDIVPPVVFQRLREKFGLE</sequence>
<comment type="subcellular location">
    <subcellularLocation>
        <location evidence="9">Cytoplasm</location>
    </subcellularLocation>
</comment>
<evidence type="ECO:0000313" key="12">
    <source>
        <dbReference type="Proteomes" id="UP000000483"/>
    </source>
</evidence>
<dbReference type="KEGG" id="dao:Desac_2926"/>
<comment type="pathway">
    <text evidence="9">Cofactor biosynthesis; coenzyme A biosynthesis; CoA from (R)-pantothenate: step 4/5.</text>
</comment>
<dbReference type="UniPathway" id="UPA00241">
    <property type="reaction ID" value="UER00355"/>
</dbReference>
<reference evidence="11 12" key="1">
    <citation type="journal article" date="2011" name="Stand. Genomic Sci.">
        <title>Complete genome sequence of the acetate-degrading sulfate reducer Desulfobacca acetoxidans type strain (ASRB2).</title>
        <authorList>
            <person name="Goker M."/>
            <person name="Teshima H."/>
            <person name="Lapidus A."/>
            <person name="Nolan M."/>
            <person name="Lucas S."/>
            <person name="Hammon N."/>
            <person name="Deshpande S."/>
            <person name="Cheng J.F."/>
            <person name="Tapia R."/>
            <person name="Han C."/>
            <person name="Goodwin L."/>
            <person name="Pitluck S."/>
            <person name="Huntemann M."/>
            <person name="Liolios K."/>
            <person name="Ivanova N."/>
            <person name="Pagani I."/>
            <person name="Mavromatis K."/>
            <person name="Ovchinikova G."/>
            <person name="Pati A."/>
            <person name="Chen A."/>
            <person name="Palaniappan K."/>
            <person name="Land M."/>
            <person name="Hauser L."/>
            <person name="Brambilla E.M."/>
            <person name="Rohde M."/>
            <person name="Spring S."/>
            <person name="Detter J.C."/>
            <person name="Woyke T."/>
            <person name="Bristow J."/>
            <person name="Eisen J.A."/>
            <person name="Markowitz V."/>
            <person name="Hugenholtz P."/>
            <person name="Kyrpides N.C."/>
            <person name="Klenk H.P."/>
        </authorList>
    </citation>
    <scope>NUCLEOTIDE SEQUENCE [LARGE SCALE GENOMIC DNA]</scope>
    <source>
        <strain evidence="12">ATCC 700848 / DSM 11109 / ASRB2</strain>
    </source>
</reference>
<dbReference type="GO" id="GO:0005524">
    <property type="term" value="F:ATP binding"/>
    <property type="evidence" value="ECO:0007669"/>
    <property type="project" value="UniProtKB-KW"/>
</dbReference>
<dbReference type="PANTHER" id="PTHR21342:SF1">
    <property type="entry name" value="PHOSPHOPANTETHEINE ADENYLYLTRANSFERASE"/>
    <property type="match status" value="1"/>
</dbReference>
<dbReference type="GO" id="GO:0004595">
    <property type="term" value="F:pantetheine-phosphate adenylyltransferase activity"/>
    <property type="evidence" value="ECO:0007669"/>
    <property type="project" value="UniProtKB-UniRule"/>
</dbReference>
<feature type="binding site" evidence="9">
    <location>
        <position position="88"/>
    </location>
    <ligand>
        <name>substrate</name>
    </ligand>
</feature>
<dbReference type="GO" id="GO:0005737">
    <property type="term" value="C:cytoplasm"/>
    <property type="evidence" value="ECO:0007669"/>
    <property type="project" value="UniProtKB-SubCell"/>
</dbReference>
<dbReference type="PANTHER" id="PTHR21342">
    <property type="entry name" value="PHOSPHOPANTETHEINE ADENYLYLTRANSFERASE"/>
    <property type="match status" value="1"/>
</dbReference>
<keyword evidence="1 9" id="KW-0963">Cytoplasm</keyword>
<comment type="subunit">
    <text evidence="9">Homohexamer.</text>
</comment>
<dbReference type="InterPro" id="IPR014729">
    <property type="entry name" value="Rossmann-like_a/b/a_fold"/>
</dbReference>
<feature type="site" description="Transition state stabilizer" evidence="9">
    <location>
        <position position="18"/>
    </location>
</feature>
<name>F2NE95_DESAR</name>
<feature type="binding site" evidence="9">
    <location>
        <position position="18"/>
    </location>
    <ligand>
        <name>ATP</name>
        <dbReference type="ChEBI" id="CHEBI:30616"/>
    </ligand>
</feature>
<keyword evidence="2 9" id="KW-0808">Transferase</keyword>
<evidence type="ECO:0000256" key="4">
    <source>
        <dbReference type="ARBA" id="ARBA00022741"/>
    </source>
</evidence>
<proteinExistence type="inferred from homology"/>
<dbReference type="Proteomes" id="UP000000483">
    <property type="component" value="Chromosome"/>
</dbReference>
<comment type="similarity">
    <text evidence="9">Belongs to the bacterial CoaD family.</text>
</comment>
<evidence type="ECO:0000256" key="5">
    <source>
        <dbReference type="ARBA" id="ARBA00022840"/>
    </source>
</evidence>
<comment type="catalytic activity">
    <reaction evidence="8 9">
        <text>(R)-4'-phosphopantetheine + ATP + H(+) = 3'-dephospho-CoA + diphosphate</text>
        <dbReference type="Rhea" id="RHEA:19801"/>
        <dbReference type="ChEBI" id="CHEBI:15378"/>
        <dbReference type="ChEBI" id="CHEBI:30616"/>
        <dbReference type="ChEBI" id="CHEBI:33019"/>
        <dbReference type="ChEBI" id="CHEBI:57328"/>
        <dbReference type="ChEBI" id="CHEBI:61723"/>
        <dbReference type="EC" id="2.7.7.3"/>
    </reaction>
</comment>
<evidence type="ECO:0000256" key="9">
    <source>
        <dbReference type="HAMAP-Rule" id="MF_00151"/>
    </source>
</evidence>
<evidence type="ECO:0000313" key="11">
    <source>
        <dbReference type="EMBL" id="AEB10725.1"/>
    </source>
</evidence>
<feature type="binding site" evidence="9">
    <location>
        <begin position="124"/>
        <end position="130"/>
    </location>
    <ligand>
        <name>ATP</name>
        <dbReference type="ChEBI" id="CHEBI:30616"/>
    </ligand>
</feature>
<feature type="binding site" evidence="9">
    <location>
        <begin position="10"/>
        <end position="11"/>
    </location>
    <ligand>
        <name>ATP</name>
        <dbReference type="ChEBI" id="CHEBI:30616"/>
    </ligand>
</feature>